<keyword evidence="8" id="KW-0430">Lectin</keyword>
<evidence type="ECO:0000256" key="5">
    <source>
        <dbReference type="ARBA" id="ARBA00022475"/>
    </source>
</evidence>
<evidence type="ECO:0000256" key="13">
    <source>
        <dbReference type="ARBA" id="ARBA00023170"/>
    </source>
</evidence>
<comment type="similarity">
    <text evidence="4">In the C-terminal section; belongs to the protein kinase superfamily. Ser/Thr protein kinase family.</text>
</comment>
<dbReference type="InterPro" id="IPR050528">
    <property type="entry name" value="L-type_Lectin-RKs"/>
</dbReference>
<comment type="subcellular location">
    <subcellularLocation>
        <location evidence="1">Cell membrane</location>
        <topology evidence="1">Single-pass type I membrane protein</topology>
    </subcellularLocation>
</comment>
<feature type="chain" id="PRO_5043553107" evidence="16">
    <location>
        <begin position="17"/>
        <end position="424"/>
    </location>
</feature>
<evidence type="ECO:0000256" key="11">
    <source>
        <dbReference type="ARBA" id="ARBA00022989"/>
    </source>
</evidence>
<evidence type="ECO:0000256" key="16">
    <source>
        <dbReference type="SAM" id="SignalP"/>
    </source>
</evidence>
<dbReference type="GO" id="GO:0005524">
    <property type="term" value="F:ATP binding"/>
    <property type="evidence" value="ECO:0007669"/>
    <property type="project" value="UniProtKB-KW"/>
</dbReference>
<dbReference type="Gene3D" id="1.10.510.10">
    <property type="entry name" value="Transferase(Phosphotransferase) domain 1"/>
    <property type="match status" value="1"/>
</dbReference>
<gene>
    <name evidence="18" type="primary">LECRK91_33</name>
    <name evidence="18" type="ORF">CFP56_002171</name>
</gene>
<keyword evidence="10" id="KW-0067">ATP-binding</keyword>
<evidence type="ECO:0000256" key="14">
    <source>
        <dbReference type="ARBA" id="ARBA00023180"/>
    </source>
</evidence>
<dbReference type="InterPro" id="IPR001220">
    <property type="entry name" value="Legume_lectin_dom"/>
</dbReference>
<organism evidence="18 19">
    <name type="scientific">Quercus suber</name>
    <name type="common">Cork oak</name>
    <dbReference type="NCBI Taxonomy" id="58331"/>
    <lineage>
        <taxon>Eukaryota</taxon>
        <taxon>Viridiplantae</taxon>
        <taxon>Streptophyta</taxon>
        <taxon>Embryophyta</taxon>
        <taxon>Tracheophyta</taxon>
        <taxon>Spermatophyta</taxon>
        <taxon>Magnoliopsida</taxon>
        <taxon>eudicotyledons</taxon>
        <taxon>Gunneridae</taxon>
        <taxon>Pentapetalae</taxon>
        <taxon>rosids</taxon>
        <taxon>fabids</taxon>
        <taxon>Fagales</taxon>
        <taxon>Fagaceae</taxon>
        <taxon>Quercus</taxon>
    </lineage>
</organism>
<evidence type="ECO:0000313" key="19">
    <source>
        <dbReference type="Proteomes" id="UP000237347"/>
    </source>
</evidence>
<evidence type="ECO:0000256" key="4">
    <source>
        <dbReference type="ARBA" id="ARBA00010217"/>
    </source>
</evidence>
<evidence type="ECO:0000256" key="15">
    <source>
        <dbReference type="SAM" id="Phobius"/>
    </source>
</evidence>
<evidence type="ECO:0000313" key="18">
    <source>
        <dbReference type="EMBL" id="KAK7859891.1"/>
    </source>
</evidence>
<dbReference type="Proteomes" id="UP000237347">
    <property type="component" value="Unassembled WGS sequence"/>
</dbReference>
<dbReference type="EMBL" id="PKMF04000010">
    <property type="protein sequence ID" value="KAK7859891.1"/>
    <property type="molecule type" value="Genomic_DNA"/>
</dbReference>
<evidence type="ECO:0000256" key="3">
    <source>
        <dbReference type="ARBA" id="ARBA00008536"/>
    </source>
</evidence>
<dbReference type="GO" id="GO:0030246">
    <property type="term" value="F:carbohydrate binding"/>
    <property type="evidence" value="ECO:0007669"/>
    <property type="project" value="UniProtKB-KW"/>
</dbReference>
<proteinExistence type="inferred from homology"/>
<keyword evidence="14" id="KW-0325">Glycoprotein</keyword>
<comment type="caution">
    <text evidence="18">The sequence shown here is derived from an EMBL/GenBank/DDBJ whole genome shotgun (WGS) entry which is preliminary data.</text>
</comment>
<keyword evidence="13 18" id="KW-0675">Receptor</keyword>
<feature type="domain" description="Legume lectin" evidence="17">
    <location>
        <begin position="106"/>
        <end position="225"/>
    </location>
</feature>
<evidence type="ECO:0000256" key="7">
    <source>
        <dbReference type="ARBA" id="ARBA00022729"/>
    </source>
</evidence>
<dbReference type="GO" id="GO:0005886">
    <property type="term" value="C:plasma membrane"/>
    <property type="evidence" value="ECO:0007669"/>
    <property type="project" value="UniProtKB-SubCell"/>
</dbReference>
<dbReference type="PROSITE" id="PS00308">
    <property type="entry name" value="LECTIN_LEGUME_ALPHA"/>
    <property type="match status" value="1"/>
</dbReference>
<feature type="signal peptide" evidence="16">
    <location>
        <begin position="1"/>
        <end position="16"/>
    </location>
</feature>
<sequence length="424" mass="47185">MFPLYFFLLVLPTVSSVYFQITLFEPDPSNILCLGDAMVTLGAIEMNRVHYLNRVGQAFYAKGVPLWDPDTGKLTDFSTHFSFLIDTQGMNTYGHGLAFFLAPLSDSFANPEWDPSVEHVGLNNNAIYSAVYTPWNASLHSGDTADVWIIYNSSTKNLSVSWKYQTTSNAQENTSLFYEIDLMKVLPQWVKVGFSATTGSYVERHTLQSWEFSSSLDIKETNGKNAKTKRFVVGLAVSGGVLIVGAIFAFVVLLIWKGKKKSGSNACYTGISNQAILAGTIGYLALEYTGRASKESDVYSFGIVALEIVTGRRSIDRVGTNSELMLVEWIWNLYGREDLLLAVDRMLQTNFDEKQVECVVVVRLWCAHSDQNMRPSIRQAIQGLKFDARMPNLPPQMPIPMYHVPTPLVCSGAPSITTSLQQGR</sequence>
<dbReference type="FunFam" id="1.10.510.10:FF:000240">
    <property type="entry name" value="Lectin-domain containing receptor kinase A4.3"/>
    <property type="match status" value="1"/>
</dbReference>
<dbReference type="AlphaFoldDB" id="A0AAW0M8Y7"/>
<dbReference type="InterPro" id="IPR013320">
    <property type="entry name" value="ConA-like_dom_sf"/>
</dbReference>
<evidence type="ECO:0000259" key="17">
    <source>
        <dbReference type="Pfam" id="PF00139"/>
    </source>
</evidence>
<protein>
    <submittedName>
        <fullName evidence="18">L-type lectin-domain containing receptor kinase ix.1</fullName>
    </submittedName>
</protein>
<dbReference type="GO" id="GO:0016301">
    <property type="term" value="F:kinase activity"/>
    <property type="evidence" value="ECO:0007669"/>
    <property type="project" value="UniProtKB-KW"/>
</dbReference>
<dbReference type="SUPFAM" id="SSF49899">
    <property type="entry name" value="Concanavalin A-like lectins/glucanases"/>
    <property type="match status" value="1"/>
</dbReference>
<evidence type="ECO:0000256" key="2">
    <source>
        <dbReference type="ARBA" id="ARBA00007606"/>
    </source>
</evidence>
<reference evidence="18 19" key="1">
    <citation type="journal article" date="2018" name="Sci. Data">
        <title>The draft genome sequence of cork oak.</title>
        <authorList>
            <person name="Ramos A.M."/>
            <person name="Usie A."/>
            <person name="Barbosa P."/>
            <person name="Barros P.M."/>
            <person name="Capote T."/>
            <person name="Chaves I."/>
            <person name="Simoes F."/>
            <person name="Abreu I."/>
            <person name="Carrasquinho I."/>
            <person name="Faro C."/>
            <person name="Guimaraes J.B."/>
            <person name="Mendonca D."/>
            <person name="Nobrega F."/>
            <person name="Rodrigues L."/>
            <person name="Saibo N.J.M."/>
            <person name="Varela M.C."/>
            <person name="Egas C."/>
            <person name="Matos J."/>
            <person name="Miguel C.M."/>
            <person name="Oliveira M.M."/>
            <person name="Ricardo C.P."/>
            <person name="Goncalves S."/>
        </authorList>
    </citation>
    <scope>NUCLEOTIDE SEQUENCE [LARGE SCALE GENOMIC DNA]</scope>
    <source>
        <strain evidence="19">cv. HL8</strain>
    </source>
</reference>
<keyword evidence="7 16" id="KW-0732">Signal</keyword>
<accession>A0AAW0M8Y7</accession>
<dbReference type="Pfam" id="PF00139">
    <property type="entry name" value="Lectin_legB"/>
    <property type="match status" value="2"/>
</dbReference>
<keyword evidence="6 15" id="KW-0812">Transmembrane</keyword>
<evidence type="ECO:0000256" key="6">
    <source>
        <dbReference type="ARBA" id="ARBA00022692"/>
    </source>
</evidence>
<evidence type="ECO:0000256" key="8">
    <source>
        <dbReference type="ARBA" id="ARBA00022734"/>
    </source>
</evidence>
<dbReference type="InterPro" id="IPR000985">
    <property type="entry name" value="Lectin_LegA_CS"/>
</dbReference>
<dbReference type="GO" id="GO:0002229">
    <property type="term" value="P:defense response to oomycetes"/>
    <property type="evidence" value="ECO:0007669"/>
    <property type="project" value="UniProtKB-ARBA"/>
</dbReference>
<keyword evidence="5" id="KW-1003">Cell membrane</keyword>
<keyword evidence="19" id="KW-1185">Reference proteome</keyword>
<feature type="domain" description="Legume lectin" evidence="17">
    <location>
        <begin position="18"/>
        <end position="104"/>
    </location>
</feature>
<dbReference type="SUPFAM" id="SSF56112">
    <property type="entry name" value="Protein kinase-like (PK-like)"/>
    <property type="match status" value="1"/>
</dbReference>
<feature type="transmembrane region" description="Helical" evidence="15">
    <location>
        <begin position="231"/>
        <end position="256"/>
    </location>
</feature>
<comment type="similarity">
    <text evidence="3">In the N-terminal section; belongs to the leguminous lectin family.</text>
</comment>
<keyword evidence="11 15" id="KW-1133">Transmembrane helix</keyword>
<keyword evidence="18" id="KW-0808">Transferase</keyword>
<keyword evidence="18" id="KW-0418">Kinase</keyword>
<dbReference type="InterPro" id="IPR011009">
    <property type="entry name" value="Kinase-like_dom_sf"/>
</dbReference>
<dbReference type="PANTHER" id="PTHR27007">
    <property type="match status" value="1"/>
</dbReference>
<keyword evidence="12 15" id="KW-0472">Membrane</keyword>
<evidence type="ECO:0000256" key="10">
    <source>
        <dbReference type="ARBA" id="ARBA00022840"/>
    </source>
</evidence>
<dbReference type="Gene3D" id="2.60.120.200">
    <property type="match status" value="2"/>
</dbReference>
<keyword evidence="9" id="KW-0547">Nucleotide-binding</keyword>
<evidence type="ECO:0000256" key="1">
    <source>
        <dbReference type="ARBA" id="ARBA00004251"/>
    </source>
</evidence>
<comment type="similarity">
    <text evidence="2">Belongs to the leguminous lectin family.</text>
</comment>
<evidence type="ECO:0000256" key="9">
    <source>
        <dbReference type="ARBA" id="ARBA00022741"/>
    </source>
</evidence>
<name>A0AAW0M8Y7_QUESU</name>
<evidence type="ECO:0000256" key="12">
    <source>
        <dbReference type="ARBA" id="ARBA00023136"/>
    </source>
</evidence>
<dbReference type="CDD" id="cd06899">
    <property type="entry name" value="lectin_legume_LecRK_Arcelin_ConA"/>
    <property type="match status" value="1"/>
</dbReference>